<comment type="caution">
    <text evidence="2">The sequence shown here is derived from an EMBL/GenBank/DDBJ whole genome shotgun (WGS) entry which is preliminary data.</text>
</comment>
<accession>A0A0F9G4U7</accession>
<organism evidence="2">
    <name type="scientific">marine sediment metagenome</name>
    <dbReference type="NCBI Taxonomy" id="412755"/>
    <lineage>
        <taxon>unclassified sequences</taxon>
        <taxon>metagenomes</taxon>
        <taxon>ecological metagenomes</taxon>
    </lineage>
</organism>
<feature type="non-terminal residue" evidence="2">
    <location>
        <position position="205"/>
    </location>
</feature>
<reference evidence="2" key="1">
    <citation type="journal article" date="2015" name="Nature">
        <title>Complex archaea that bridge the gap between prokaryotes and eukaryotes.</title>
        <authorList>
            <person name="Spang A."/>
            <person name="Saw J.H."/>
            <person name="Jorgensen S.L."/>
            <person name="Zaremba-Niedzwiedzka K."/>
            <person name="Martijn J."/>
            <person name="Lind A.E."/>
            <person name="van Eijk R."/>
            <person name="Schleper C."/>
            <person name="Guy L."/>
            <person name="Ettema T.J."/>
        </authorList>
    </citation>
    <scope>NUCLEOTIDE SEQUENCE</scope>
</reference>
<dbReference type="EMBL" id="LAZR01019105">
    <property type="protein sequence ID" value="KKL93749.1"/>
    <property type="molecule type" value="Genomic_DNA"/>
</dbReference>
<proteinExistence type="predicted"/>
<keyword evidence="1" id="KW-0175">Coiled coil</keyword>
<evidence type="ECO:0000256" key="1">
    <source>
        <dbReference type="SAM" id="Coils"/>
    </source>
</evidence>
<gene>
    <name evidence="2" type="ORF">LCGC14_1871560</name>
</gene>
<dbReference type="AlphaFoldDB" id="A0A0F9G4U7"/>
<name>A0A0F9G4U7_9ZZZZ</name>
<evidence type="ECO:0000313" key="2">
    <source>
        <dbReference type="EMBL" id="KKL93749.1"/>
    </source>
</evidence>
<feature type="coiled-coil region" evidence="1">
    <location>
        <begin position="40"/>
        <end position="67"/>
    </location>
</feature>
<protein>
    <submittedName>
        <fullName evidence="2">Uncharacterized protein</fullName>
    </submittedName>
</protein>
<sequence length="205" mass="24561">MEGLKSIEDIESVSPGHGVIGLWDTLADELSKYMYEYAKDKSVQQKLRQLEDDFEQIKEKYLKALKEHDHVVTRFAHDKMWEHYTALKKVYRRISLGYRRKHIKEYLSEATEQIDKKKWRRKRLALKRQEKTADEDVYFKRFARDILADDFARWEGDWEPWAERVLAEPNNTVENLLLALAESGLSQEEQDDYWNTLDDIVNDFK</sequence>